<dbReference type="Proteomes" id="UP000007879">
    <property type="component" value="Unassembled WGS sequence"/>
</dbReference>
<dbReference type="InterPro" id="IPR001841">
    <property type="entry name" value="Znf_RING"/>
</dbReference>
<reference evidence="11" key="1">
    <citation type="journal article" date="2010" name="Nature">
        <title>The Amphimedon queenslandica genome and the evolution of animal complexity.</title>
        <authorList>
            <person name="Srivastava M."/>
            <person name="Simakov O."/>
            <person name="Chapman J."/>
            <person name="Fahey B."/>
            <person name="Gauthier M.E."/>
            <person name="Mitros T."/>
            <person name="Richards G.S."/>
            <person name="Conaco C."/>
            <person name="Dacre M."/>
            <person name="Hellsten U."/>
            <person name="Larroux C."/>
            <person name="Putnam N.H."/>
            <person name="Stanke M."/>
            <person name="Adamska M."/>
            <person name="Darling A."/>
            <person name="Degnan S.M."/>
            <person name="Oakley T.H."/>
            <person name="Plachetzki D.C."/>
            <person name="Zhai Y."/>
            <person name="Adamski M."/>
            <person name="Calcino A."/>
            <person name="Cummins S.F."/>
            <person name="Goodstein D.M."/>
            <person name="Harris C."/>
            <person name="Jackson D.J."/>
            <person name="Leys S.P."/>
            <person name="Shu S."/>
            <person name="Woodcroft B.J."/>
            <person name="Vervoort M."/>
            <person name="Kosik K.S."/>
            <person name="Manning G."/>
            <person name="Degnan B.M."/>
            <person name="Rokhsar D.S."/>
        </authorList>
    </citation>
    <scope>NUCLEOTIDE SEQUENCE [LARGE SCALE GENOMIC DNA]</scope>
</reference>
<dbReference type="CDD" id="cd19756">
    <property type="entry name" value="Bbox2"/>
    <property type="match status" value="1"/>
</dbReference>
<evidence type="ECO:0000259" key="9">
    <source>
        <dbReference type="PROSITE" id="PS50853"/>
    </source>
</evidence>
<evidence type="ECO:0000256" key="5">
    <source>
        <dbReference type="SAM" id="Coils"/>
    </source>
</evidence>
<dbReference type="PROSITE" id="PS50089">
    <property type="entry name" value="ZF_RING_2"/>
    <property type="match status" value="1"/>
</dbReference>
<dbReference type="Gene3D" id="2.60.40.10">
    <property type="entry name" value="Immunoglobulins"/>
    <property type="match status" value="1"/>
</dbReference>
<dbReference type="AlphaFoldDB" id="A0A1X7TYP3"/>
<organism evidence="10">
    <name type="scientific">Amphimedon queenslandica</name>
    <name type="common">Sponge</name>
    <dbReference type="NCBI Taxonomy" id="400682"/>
    <lineage>
        <taxon>Eukaryota</taxon>
        <taxon>Metazoa</taxon>
        <taxon>Porifera</taxon>
        <taxon>Demospongiae</taxon>
        <taxon>Heteroscleromorpha</taxon>
        <taxon>Haplosclerida</taxon>
        <taxon>Niphatidae</taxon>
        <taxon>Amphimedon</taxon>
    </lineage>
</organism>
<evidence type="ECO:0000256" key="2">
    <source>
        <dbReference type="ARBA" id="ARBA00022771"/>
    </source>
</evidence>
<name>A0A1X7TYP3_AMPQE</name>
<reference evidence="10" key="2">
    <citation type="submission" date="2017-05" db="UniProtKB">
        <authorList>
            <consortium name="EnsemblMetazoa"/>
        </authorList>
    </citation>
    <scope>IDENTIFICATION</scope>
</reference>
<dbReference type="PANTHER" id="PTHR25462">
    <property type="entry name" value="BONUS, ISOFORM C-RELATED"/>
    <property type="match status" value="1"/>
</dbReference>
<feature type="compositionally biased region" description="Polar residues" evidence="6">
    <location>
        <begin position="607"/>
        <end position="633"/>
    </location>
</feature>
<dbReference type="InterPro" id="IPR047153">
    <property type="entry name" value="TRIM45/56/19-like"/>
</dbReference>
<dbReference type="InterPro" id="IPR003961">
    <property type="entry name" value="FN3_dom"/>
</dbReference>
<evidence type="ECO:0000259" key="7">
    <source>
        <dbReference type="PROSITE" id="PS50089"/>
    </source>
</evidence>
<dbReference type="Pfam" id="PF13445">
    <property type="entry name" value="zf-RING_UBOX"/>
    <property type="match status" value="1"/>
</dbReference>
<keyword evidence="1" id="KW-0479">Metal-binding</keyword>
<evidence type="ECO:0000256" key="1">
    <source>
        <dbReference type="ARBA" id="ARBA00022723"/>
    </source>
</evidence>
<dbReference type="PROSITE" id="PS50119">
    <property type="entry name" value="ZF_BBOX"/>
    <property type="match status" value="2"/>
</dbReference>
<sequence length="852" mass="94215">MGGKSSKVTPKRVVPGESEQGQRRHQPSHQSNSLNNSQTFGDSSQSTNYGRQESGNSGSLIARNGGGGHSRPDSQRSKRPMSQMSRYSGKVGLNQGQSRGGSRGYGRPDGRLKDNFQPTRVDPFTPRDLVTSFRSNFASRTTSHHQPPDLQPCEQSSLDNNEGTSYLMRINKSDDEPQGPVTACPTCNSKYRSIVHVPYLLLCGHTFCSSCIEQALKFDPPSLKCGYCFIKTPVEPQSRVEDFVRNEAILDLIESKEFITTIGSSQSDRCAECERNLAVKYCSECSASYCEACNKQQHTGSKVRARHKPIPISLKPKPQPTCKKHPGQSCVLYCETEHLPMCVLCKFYGEHKFHNYQLLNNSASAYRNTLSMKLTEINKMEERLSQVAQTQSNLKEDIRNKAMEAQEKLEKHFAETRKETMAALEHREATLLCLLDRQVEVQEMILEEQRLELASARSRAIAAKEEVTKLLDLNSISAILARKHVDNALDSTLKQTSLFPDVGDDSRNSIQLIPLGLRPKQEITSKLQQVLNQHGIILQLPERLLITEAKIHSKSITIRWEVPDQSLEVTDDRTRSFSLHCFADVPLKFKREKLQNFHNRRLLNVKSNSPGLSSHDSGYQDCSSDTMSQTSNGRLPLIPLSMRSSSNQNVSILKQQQQLLPNNGDSQVLPEGSNPSTPVMQQVKGQPVLKPQSVKLAQSTAAARASGALLKLPALLTKTTEDDPESPSDSETDDPQCMSNGSAETEEASHLIHVAPSNAMTATNSQSNSCSSSSTNISTEPDNNDGVNIGQCNKGYKFEEIYAGPANSFTYSGVVGGATYYFRVRCSNAIGEGPWSDTFKCKIQATGVSKKT</sequence>
<evidence type="ECO:0000259" key="8">
    <source>
        <dbReference type="PROSITE" id="PS50119"/>
    </source>
</evidence>
<evidence type="ECO:0008006" key="12">
    <source>
        <dbReference type="Google" id="ProtNLM"/>
    </source>
</evidence>
<feature type="domain" description="B box-type" evidence="8">
    <location>
        <begin position="265"/>
        <end position="312"/>
    </location>
</feature>
<dbReference type="eggNOG" id="KOG4185">
    <property type="taxonomic scope" value="Eukaryota"/>
</dbReference>
<evidence type="ECO:0000313" key="11">
    <source>
        <dbReference type="Proteomes" id="UP000007879"/>
    </source>
</evidence>
<dbReference type="Gene3D" id="4.10.830.40">
    <property type="match status" value="1"/>
</dbReference>
<evidence type="ECO:0000256" key="3">
    <source>
        <dbReference type="ARBA" id="ARBA00022833"/>
    </source>
</evidence>
<protein>
    <recommendedName>
        <fullName evidence="12">RING-type E3 ubiquitin transferase</fullName>
    </recommendedName>
</protein>
<feature type="region of interest" description="Disordered" evidence="6">
    <location>
        <begin position="1"/>
        <end position="127"/>
    </location>
</feature>
<dbReference type="KEGG" id="aqu:105314196"/>
<dbReference type="Pfam" id="PF00643">
    <property type="entry name" value="zf-B_box"/>
    <property type="match status" value="2"/>
</dbReference>
<feature type="domain" description="B box-type" evidence="8">
    <location>
        <begin position="317"/>
        <end position="359"/>
    </location>
</feature>
<feature type="compositionally biased region" description="Polar residues" evidence="6">
    <location>
        <begin position="28"/>
        <end position="59"/>
    </location>
</feature>
<dbReference type="PROSITE" id="PS00518">
    <property type="entry name" value="ZF_RING_1"/>
    <property type="match status" value="1"/>
</dbReference>
<dbReference type="SUPFAM" id="SSF57845">
    <property type="entry name" value="B-box zinc-binding domain"/>
    <property type="match status" value="1"/>
</dbReference>
<dbReference type="EnsemblMetazoa" id="Aqu2.1.20225_001">
    <property type="protein sequence ID" value="Aqu2.1.20225_001"/>
    <property type="gene ID" value="Aqu2.1.20225"/>
</dbReference>
<feature type="domain" description="Fibronectin type-III" evidence="9">
    <location>
        <begin position="755"/>
        <end position="846"/>
    </location>
</feature>
<evidence type="ECO:0000256" key="4">
    <source>
        <dbReference type="PROSITE-ProRule" id="PRU00024"/>
    </source>
</evidence>
<feature type="region of interest" description="Disordered" evidence="6">
    <location>
        <begin position="607"/>
        <end position="641"/>
    </location>
</feature>
<dbReference type="SMART" id="SM00336">
    <property type="entry name" value="BBOX"/>
    <property type="match status" value="2"/>
</dbReference>
<feature type="domain" description="RING-type" evidence="7">
    <location>
        <begin position="184"/>
        <end position="228"/>
    </location>
</feature>
<dbReference type="InterPro" id="IPR036116">
    <property type="entry name" value="FN3_sf"/>
</dbReference>
<dbReference type="GO" id="GO:0061630">
    <property type="term" value="F:ubiquitin protein ligase activity"/>
    <property type="evidence" value="ECO:0007669"/>
    <property type="project" value="TreeGrafter"/>
</dbReference>
<keyword evidence="3" id="KW-0862">Zinc</keyword>
<dbReference type="InterPro" id="IPR013783">
    <property type="entry name" value="Ig-like_fold"/>
</dbReference>
<dbReference type="EnsemblMetazoa" id="XM_020001506.1">
    <property type="protein sequence ID" value="XP_019857065.1"/>
    <property type="gene ID" value="LOC105314196"/>
</dbReference>
<dbReference type="PROSITE" id="PS50853">
    <property type="entry name" value="FN3"/>
    <property type="match status" value="1"/>
</dbReference>
<feature type="region of interest" description="Disordered" evidence="6">
    <location>
        <begin position="662"/>
        <end position="681"/>
    </location>
</feature>
<dbReference type="OrthoDB" id="9049620at2759"/>
<proteinExistence type="predicted"/>
<feature type="coiled-coil region" evidence="5">
    <location>
        <begin position="377"/>
        <end position="419"/>
    </location>
</feature>
<keyword evidence="11" id="KW-1185">Reference proteome</keyword>
<dbReference type="InterPro" id="IPR027370">
    <property type="entry name" value="Znf-RING_euk"/>
</dbReference>
<dbReference type="GO" id="GO:0008270">
    <property type="term" value="F:zinc ion binding"/>
    <property type="evidence" value="ECO:0007669"/>
    <property type="project" value="UniProtKB-KW"/>
</dbReference>
<dbReference type="InterPro" id="IPR013083">
    <property type="entry name" value="Znf_RING/FYVE/PHD"/>
</dbReference>
<dbReference type="InterPro" id="IPR000315">
    <property type="entry name" value="Znf_B-box"/>
</dbReference>
<gene>
    <name evidence="10" type="primary">105314196</name>
</gene>
<dbReference type="STRING" id="400682.A0A1X7TYP3"/>
<keyword evidence="2 4" id="KW-0863">Zinc-finger</keyword>
<feature type="region of interest" description="Disordered" evidence="6">
    <location>
        <begin position="716"/>
        <end position="747"/>
    </location>
</feature>
<dbReference type="CDD" id="cd19757">
    <property type="entry name" value="Bbox1"/>
    <property type="match status" value="1"/>
</dbReference>
<dbReference type="PANTHER" id="PTHR25462:SF306">
    <property type="entry name" value="TRIPARTITE MOTIF CONTAINING 9"/>
    <property type="match status" value="1"/>
</dbReference>
<feature type="compositionally biased region" description="Acidic residues" evidence="6">
    <location>
        <begin position="722"/>
        <end position="734"/>
    </location>
</feature>
<dbReference type="InterPro" id="IPR017907">
    <property type="entry name" value="Znf_RING_CS"/>
</dbReference>
<dbReference type="Gene3D" id="3.30.40.10">
    <property type="entry name" value="Zinc/RING finger domain, C3HC4 (zinc finger)"/>
    <property type="match status" value="1"/>
</dbReference>
<dbReference type="CDD" id="cd00063">
    <property type="entry name" value="FN3"/>
    <property type="match status" value="1"/>
</dbReference>
<dbReference type="InParanoid" id="A0A1X7TYP3"/>
<feature type="compositionally biased region" description="Low complexity" evidence="6">
    <location>
        <begin position="763"/>
        <end position="779"/>
    </location>
</feature>
<accession>A0A1X7TYP3</accession>
<feature type="region of interest" description="Disordered" evidence="6">
    <location>
        <begin position="138"/>
        <end position="157"/>
    </location>
</feature>
<feature type="region of interest" description="Disordered" evidence="6">
    <location>
        <begin position="761"/>
        <end position="786"/>
    </location>
</feature>
<dbReference type="Gene3D" id="3.30.160.60">
    <property type="entry name" value="Classic Zinc Finger"/>
    <property type="match status" value="1"/>
</dbReference>
<evidence type="ECO:0000313" key="10">
    <source>
        <dbReference type="EnsemblMetazoa" id="Aqu2.1.20225_001"/>
    </source>
</evidence>
<dbReference type="SUPFAM" id="SSF57850">
    <property type="entry name" value="RING/U-box"/>
    <property type="match status" value="1"/>
</dbReference>
<evidence type="ECO:0000256" key="6">
    <source>
        <dbReference type="SAM" id="MobiDB-lite"/>
    </source>
</evidence>
<keyword evidence="5" id="KW-0175">Coiled coil</keyword>
<dbReference type="SUPFAM" id="SSF49265">
    <property type="entry name" value="Fibronectin type III"/>
    <property type="match status" value="1"/>
</dbReference>